<sequence>MLSSIINKIHEWNICKLCGICDEQFRIVARTLRHRDGHLRENCLWLSRSKFRKYAYGITPLSFERHLSEHQINVFLHYEDEEPNC</sequence>
<reference evidence="2" key="1">
    <citation type="submission" date="2021-08" db="EMBL/GenBank/DDBJ databases">
        <title>WGS assembly of Ceratopteris richardii.</title>
        <authorList>
            <person name="Marchant D.B."/>
            <person name="Chen G."/>
            <person name="Jenkins J."/>
            <person name="Shu S."/>
            <person name="Leebens-Mack J."/>
            <person name="Grimwood J."/>
            <person name="Schmutz J."/>
            <person name="Soltis P."/>
            <person name="Soltis D."/>
            <person name="Chen Z.-H."/>
        </authorList>
    </citation>
    <scope>NUCLEOTIDE SEQUENCE</scope>
    <source>
        <strain evidence="2">Whitten #5841</strain>
        <tissue evidence="2">Leaf</tissue>
    </source>
</reference>
<accession>A0A8T2UB89</accession>
<organism evidence="2 3">
    <name type="scientific">Ceratopteris richardii</name>
    <name type="common">Triangle waterfern</name>
    <dbReference type="NCBI Taxonomy" id="49495"/>
    <lineage>
        <taxon>Eukaryota</taxon>
        <taxon>Viridiplantae</taxon>
        <taxon>Streptophyta</taxon>
        <taxon>Embryophyta</taxon>
        <taxon>Tracheophyta</taxon>
        <taxon>Polypodiopsida</taxon>
        <taxon>Polypodiidae</taxon>
        <taxon>Polypodiales</taxon>
        <taxon>Pteridineae</taxon>
        <taxon>Pteridaceae</taxon>
        <taxon>Parkerioideae</taxon>
        <taxon>Ceratopteris</taxon>
    </lineage>
</organism>
<evidence type="ECO:0000313" key="2">
    <source>
        <dbReference type="EMBL" id="KAH7430564.1"/>
    </source>
</evidence>
<gene>
    <name evidence="2" type="ORF">KP509_08G004100</name>
</gene>
<evidence type="ECO:0000259" key="1">
    <source>
        <dbReference type="PROSITE" id="PS00028"/>
    </source>
</evidence>
<comment type="caution">
    <text evidence="2">The sequence shown here is derived from an EMBL/GenBank/DDBJ whole genome shotgun (WGS) entry which is preliminary data.</text>
</comment>
<name>A0A8T2UB89_CERRI</name>
<dbReference type="AlphaFoldDB" id="A0A8T2UB89"/>
<dbReference type="PROSITE" id="PS00028">
    <property type="entry name" value="ZINC_FINGER_C2H2_1"/>
    <property type="match status" value="1"/>
</dbReference>
<dbReference type="InterPro" id="IPR013087">
    <property type="entry name" value="Znf_C2H2_type"/>
</dbReference>
<feature type="domain" description="C2H2-type" evidence="1">
    <location>
        <begin position="18"/>
        <end position="38"/>
    </location>
</feature>
<proteinExistence type="predicted"/>
<evidence type="ECO:0000313" key="3">
    <source>
        <dbReference type="Proteomes" id="UP000825935"/>
    </source>
</evidence>
<dbReference type="Proteomes" id="UP000825935">
    <property type="component" value="Chromosome 8"/>
</dbReference>
<dbReference type="EMBL" id="CM035413">
    <property type="protein sequence ID" value="KAH7430564.1"/>
    <property type="molecule type" value="Genomic_DNA"/>
</dbReference>
<keyword evidence="3" id="KW-1185">Reference proteome</keyword>
<protein>
    <recommendedName>
        <fullName evidence="1">C2H2-type domain-containing protein</fullName>
    </recommendedName>
</protein>